<accession>R7RUX5</accession>
<dbReference type="AlphaFoldDB" id="R7RUX5"/>
<gene>
    <name evidence="13" type="ORF">TCEL_02352</name>
</gene>
<dbReference type="Gene3D" id="3.30.450.20">
    <property type="entry name" value="PAS domain"/>
    <property type="match status" value="1"/>
</dbReference>
<evidence type="ECO:0000256" key="5">
    <source>
        <dbReference type="ARBA" id="ARBA00022989"/>
    </source>
</evidence>
<proteinExistence type="inferred from homology"/>
<evidence type="ECO:0000256" key="10">
    <source>
        <dbReference type="SAM" id="Phobius"/>
    </source>
</evidence>
<dbReference type="PANTHER" id="PTHR32089">
    <property type="entry name" value="METHYL-ACCEPTING CHEMOTAXIS PROTEIN MCPB"/>
    <property type="match status" value="1"/>
</dbReference>
<dbReference type="Proteomes" id="UP000014923">
    <property type="component" value="Unassembled WGS sequence"/>
</dbReference>
<keyword evidence="6 10" id="KW-0472">Membrane</keyword>
<comment type="similarity">
    <text evidence="8">Belongs to the methyl-accepting chemotaxis (MCP) protein family.</text>
</comment>
<dbReference type="EMBL" id="CAVN010000152">
    <property type="protein sequence ID" value="CDF59280.1"/>
    <property type="molecule type" value="Genomic_DNA"/>
</dbReference>
<dbReference type="PROSITE" id="PS50111">
    <property type="entry name" value="CHEMOTAXIS_TRANSDUC_2"/>
    <property type="match status" value="1"/>
</dbReference>
<dbReference type="HOGENOM" id="CLU_000445_107_19_9"/>
<dbReference type="Pfam" id="PF00015">
    <property type="entry name" value="MCPsignal"/>
    <property type="match status" value="1"/>
</dbReference>
<dbReference type="SUPFAM" id="SSF103190">
    <property type="entry name" value="Sensory domain-like"/>
    <property type="match status" value="1"/>
</dbReference>
<evidence type="ECO:0000256" key="8">
    <source>
        <dbReference type="ARBA" id="ARBA00029447"/>
    </source>
</evidence>
<dbReference type="SMART" id="SM00304">
    <property type="entry name" value="HAMP"/>
    <property type="match status" value="1"/>
</dbReference>
<dbReference type="RefSeq" id="WP_018666589.1">
    <property type="nucleotide sequence ID" value="NZ_HF952039.1"/>
</dbReference>
<keyword evidence="7 9" id="KW-0807">Transducer</keyword>
<keyword evidence="5 10" id="KW-1133">Transmembrane helix</keyword>
<dbReference type="InterPro" id="IPR033479">
    <property type="entry name" value="dCache_1"/>
</dbReference>
<keyword evidence="4 10" id="KW-0812">Transmembrane</keyword>
<evidence type="ECO:0000313" key="13">
    <source>
        <dbReference type="EMBL" id="CDF59280.1"/>
    </source>
</evidence>
<comment type="caution">
    <text evidence="13">The sequence shown here is derived from an EMBL/GenBank/DDBJ whole genome shotgun (WGS) entry which is preliminary data.</text>
</comment>
<dbReference type="CDD" id="cd12914">
    <property type="entry name" value="PDC1_DGC_like"/>
    <property type="match status" value="1"/>
</dbReference>
<organism evidence="13 14">
    <name type="scientific">Thermobrachium celere DSM 8682</name>
    <dbReference type="NCBI Taxonomy" id="941824"/>
    <lineage>
        <taxon>Bacteria</taxon>
        <taxon>Bacillati</taxon>
        <taxon>Bacillota</taxon>
        <taxon>Clostridia</taxon>
        <taxon>Eubacteriales</taxon>
        <taxon>Clostridiaceae</taxon>
        <taxon>Thermobrachium</taxon>
    </lineage>
</organism>
<dbReference type="InterPro" id="IPR029151">
    <property type="entry name" value="Sensor-like_sf"/>
</dbReference>
<keyword evidence="2" id="KW-1003">Cell membrane</keyword>
<feature type="domain" description="HAMP" evidence="12">
    <location>
        <begin position="310"/>
        <end position="365"/>
    </location>
</feature>
<evidence type="ECO:0000256" key="9">
    <source>
        <dbReference type="PROSITE-ProRule" id="PRU00284"/>
    </source>
</evidence>
<dbReference type="CDD" id="cd06225">
    <property type="entry name" value="HAMP"/>
    <property type="match status" value="1"/>
</dbReference>
<comment type="subcellular location">
    <subcellularLocation>
        <location evidence="1">Cell membrane</location>
        <topology evidence="1">Multi-pass membrane protein</topology>
    </subcellularLocation>
</comment>
<reference evidence="13" key="1">
    <citation type="submission" date="2013-03" db="EMBL/GenBank/DDBJ databases">
        <title>Draft genome sequence of the hydrogen-ethanol-producing anaerobic alkalithermophilic Caloramator celere.</title>
        <authorList>
            <person name="Ciranna A."/>
            <person name="Larjo A."/>
            <person name="Kivisto A."/>
            <person name="Santala V."/>
            <person name="Roos C."/>
            <person name="Karp M."/>
        </authorList>
    </citation>
    <scope>NUCLEOTIDE SEQUENCE [LARGE SCALE GENOMIC DNA]</scope>
    <source>
        <strain evidence="13">DSM 8682</strain>
    </source>
</reference>
<evidence type="ECO:0000259" key="12">
    <source>
        <dbReference type="PROSITE" id="PS50885"/>
    </source>
</evidence>
<dbReference type="InterPro" id="IPR004089">
    <property type="entry name" value="MCPsignal_dom"/>
</dbReference>
<name>R7RUX5_9CLOT</name>
<dbReference type="Gene3D" id="1.10.287.950">
    <property type="entry name" value="Methyl-accepting chemotaxis protein"/>
    <property type="match status" value="1"/>
</dbReference>
<dbReference type="OrthoDB" id="597657at2"/>
<dbReference type="SUPFAM" id="SSF58104">
    <property type="entry name" value="Methyl-accepting chemotaxis protein (MCP) signaling domain"/>
    <property type="match status" value="1"/>
</dbReference>
<evidence type="ECO:0000259" key="11">
    <source>
        <dbReference type="PROSITE" id="PS50111"/>
    </source>
</evidence>
<dbReference type="GO" id="GO:0005886">
    <property type="term" value="C:plasma membrane"/>
    <property type="evidence" value="ECO:0007669"/>
    <property type="project" value="UniProtKB-SubCell"/>
</dbReference>
<dbReference type="PROSITE" id="PS50885">
    <property type="entry name" value="HAMP"/>
    <property type="match status" value="1"/>
</dbReference>
<evidence type="ECO:0000256" key="4">
    <source>
        <dbReference type="ARBA" id="ARBA00022692"/>
    </source>
</evidence>
<dbReference type="Gene3D" id="6.10.340.10">
    <property type="match status" value="1"/>
</dbReference>
<dbReference type="GO" id="GO:0007165">
    <property type="term" value="P:signal transduction"/>
    <property type="evidence" value="ECO:0007669"/>
    <property type="project" value="UniProtKB-KW"/>
</dbReference>
<evidence type="ECO:0000256" key="6">
    <source>
        <dbReference type="ARBA" id="ARBA00023136"/>
    </source>
</evidence>
<dbReference type="InterPro" id="IPR003660">
    <property type="entry name" value="HAMP_dom"/>
</dbReference>
<dbReference type="CDD" id="cd12912">
    <property type="entry name" value="PDC2_MCP_like"/>
    <property type="match status" value="1"/>
</dbReference>
<evidence type="ECO:0000256" key="3">
    <source>
        <dbReference type="ARBA" id="ARBA00022500"/>
    </source>
</evidence>
<evidence type="ECO:0000256" key="7">
    <source>
        <dbReference type="ARBA" id="ARBA00023224"/>
    </source>
</evidence>
<keyword evidence="3" id="KW-0145">Chemotaxis</keyword>
<dbReference type="eggNOG" id="COG0840">
    <property type="taxonomic scope" value="Bacteria"/>
</dbReference>
<dbReference type="PANTHER" id="PTHR32089:SF112">
    <property type="entry name" value="LYSOZYME-LIKE PROTEIN-RELATED"/>
    <property type="match status" value="1"/>
</dbReference>
<feature type="transmembrane region" description="Helical" evidence="10">
    <location>
        <begin position="286"/>
        <end position="308"/>
    </location>
</feature>
<evidence type="ECO:0000256" key="2">
    <source>
        <dbReference type="ARBA" id="ARBA00022475"/>
    </source>
</evidence>
<dbReference type="Pfam" id="PF02743">
    <property type="entry name" value="dCache_1"/>
    <property type="match status" value="1"/>
</dbReference>
<dbReference type="SMART" id="SM00283">
    <property type="entry name" value="MA"/>
    <property type="match status" value="1"/>
</dbReference>
<sequence>MKKLNFKSLKQQLLLTFTALIFTISVGISLISMYISKKALVDTISMTLPEVAQQAASSIEHAIKVNLTALETVASENIFTNETIPLDEKLKVLANVKTKYNFIGISYVDTKGNLVDTDGNSFNIAGQESFEKAMKGISNISDPIISKVDGSILVLYTVPVKNANGQVIGCISAARDGNEISNYSNDIKFGKSGQAFVIDRTGTIIAHNNRQLVVDKFNPIEKSKQDKSLKELADIMKRMIAGQIGSGEYVYNGVRKYVGYAPIKSSNWSVGIMIEKKEILKELKTLQVGIGITTVLFIILGSALVVTLSKSLTKPIQTAVEKLELISQGNLTEETPENMLIRKDELGKMANSIEYMRKTLLDIITQIKHNADKIGAQTDYLSSISEELNASSQNIEAATNDVAQGTMNQAQDLSDITNIIFEFSNQLEGIVELIKDVYESTNKVKQMADSSNTDMEFAIQSIEGVNKSFNNLTHKIQEVGVNVSKINEITTLINNIAEQTNLLALNAAIEAARAGEAGRGFSVVADEIRKLAEQSKNSSTNIANLVSEVYNETAAMVNTTDVMKKELENQMDKIYTALQSFKSITSSVDEIAPKIVTTTNSIEELNKSKDSIINKIESASAVAEEVSASSEEIAASTQEMSRSSETLAESVQLLNDMSQNMNELVGKFRV</sequence>
<evidence type="ECO:0000256" key="1">
    <source>
        <dbReference type="ARBA" id="ARBA00004651"/>
    </source>
</evidence>
<protein>
    <submittedName>
        <fullName evidence="13">Methyl-accepting chemotaxis protein</fullName>
    </submittedName>
</protein>
<feature type="transmembrane region" description="Helical" evidence="10">
    <location>
        <begin position="12"/>
        <end position="35"/>
    </location>
</feature>
<evidence type="ECO:0000313" key="14">
    <source>
        <dbReference type="Proteomes" id="UP000014923"/>
    </source>
</evidence>
<keyword evidence="14" id="KW-1185">Reference proteome</keyword>
<feature type="domain" description="Methyl-accepting transducer" evidence="11">
    <location>
        <begin position="384"/>
        <end position="634"/>
    </location>
</feature>
<dbReference type="GO" id="GO:0006935">
    <property type="term" value="P:chemotaxis"/>
    <property type="evidence" value="ECO:0007669"/>
    <property type="project" value="UniProtKB-KW"/>
</dbReference>